<dbReference type="EMBL" id="CAACVS010000226">
    <property type="protein sequence ID" value="VEU39620.1"/>
    <property type="molecule type" value="Genomic_DNA"/>
</dbReference>
<gene>
    <name evidence="7" type="ORF">PSNMU_V1.4_AUG-EV-PASAV3_0063470</name>
</gene>
<accession>A0A448ZC72</accession>
<evidence type="ECO:0000313" key="7">
    <source>
        <dbReference type="EMBL" id="VEU39620.1"/>
    </source>
</evidence>
<feature type="domain" description="TLDc" evidence="6">
    <location>
        <begin position="410"/>
        <end position="617"/>
    </location>
</feature>
<proteinExistence type="inferred from homology"/>
<sequence length="682" mass="72271">MDFVGSSVAEGSLAAALGNALVVALADLLDDGTGASDRKDAVVSFSGERRGDCLGEAAASSLRTIVECATMKTDNTTAASVSAPPFEDSPLLPPCAGETGERVPPAPTGSYRCHRGRKQPREKDNHGSAEEKEEAPSPGAGVGVRVSLGLPGGHEKEPGESKDDGTQSTASTTGSTSTTNSICSTTGPRANQGSSRGFLCGTLSLHDDEMPPATDWSPPSAFWCGGVPAVLTYESGLRDERQDEGTGKDTDHERAVEAPPPLRMGDCLPFFASCGPQHQFAFDDEDENDGDDHKHEDAAASRRPGLPAPGRAVVEDDAGTTATAGSATTGASSSLHSFLVVDHPHPLPSPSGATVGAHRGRSFSATADETFHRRQRPLHRWMAPGSDSESDSPREGHRRRSQTPDPPSDRALVHWIMRGLKPHLPYSKKEDSFFLGYSLLRDGASLDRLLDAVGESQCGANCSSVLAVETTKGEVFGAFLTEPWKRSGKRWFGGGQSFLWTTCETGVGERPTRDRGKNRTLGRRNRVPPTTTTPGQQQQQHHLEVFPYSFANPFVQLCDGDRLLVGSGEDGFGLALEGDLTRGSTSACETFASPPLSRAHRDGLAFGIRALEVWTLAAALPFLSPLQQGEGVTRVRGRSPGVTPGRNKAATATEPPSPSARPPQNPPCHRNTNRTRHGSAEA</sequence>
<feature type="compositionally biased region" description="Basic and acidic residues" evidence="5">
    <location>
        <begin position="119"/>
        <end position="130"/>
    </location>
</feature>
<reference evidence="7 8" key="1">
    <citation type="submission" date="2019-01" db="EMBL/GenBank/DDBJ databases">
        <authorList>
            <person name="Ferrante I. M."/>
        </authorList>
    </citation>
    <scope>NUCLEOTIDE SEQUENCE [LARGE SCALE GENOMIC DNA]</scope>
    <source>
        <strain evidence="7 8">B856</strain>
    </source>
</reference>
<evidence type="ECO:0000256" key="4">
    <source>
        <dbReference type="ARBA" id="ARBA00040604"/>
    </source>
</evidence>
<evidence type="ECO:0000256" key="3">
    <source>
        <dbReference type="ARBA" id="ARBA00023128"/>
    </source>
</evidence>
<evidence type="ECO:0000313" key="8">
    <source>
        <dbReference type="Proteomes" id="UP000291116"/>
    </source>
</evidence>
<comment type="subcellular location">
    <subcellularLocation>
        <location evidence="1">Mitochondrion</location>
    </subcellularLocation>
</comment>
<keyword evidence="8" id="KW-1185">Reference proteome</keyword>
<dbReference type="PROSITE" id="PS51886">
    <property type="entry name" value="TLDC"/>
    <property type="match status" value="1"/>
</dbReference>
<evidence type="ECO:0000259" key="6">
    <source>
        <dbReference type="PROSITE" id="PS51886"/>
    </source>
</evidence>
<comment type="similarity">
    <text evidence="2">Belongs to the OXR1 family.</text>
</comment>
<dbReference type="OrthoDB" id="26679at2759"/>
<organism evidence="7 8">
    <name type="scientific">Pseudo-nitzschia multistriata</name>
    <dbReference type="NCBI Taxonomy" id="183589"/>
    <lineage>
        <taxon>Eukaryota</taxon>
        <taxon>Sar</taxon>
        <taxon>Stramenopiles</taxon>
        <taxon>Ochrophyta</taxon>
        <taxon>Bacillariophyta</taxon>
        <taxon>Bacillariophyceae</taxon>
        <taxon>Bacillariophycidae</taxon>
        <taxon>Bacillariales</taxon>
        <taxon>Bacillariaceae</taxon>
        <taxon>Pseudo-nitzschia</taxon>
    </lineage>
</organism>
<dbReference type="Proteomes" id="UP000291116">
    <property type="component" value="Unassembled WGS sequence"/>
</dbReference>
<protein>
    <recommendedName>
        <fullName evidence="4">Oxidation resistance protein 1</fullName>
    </recommendedName>
</protein>
<feature type="compositionally biased region" description="Low complexity" evidence="5">
    <location>
        <begin position="166"/>
        <end position="186"/>
    </location>
</feature>
<dbReference type="SMART" id="SM00584">
    <property type="entry name" value="TLDc"/>
    <property type="match status" value="1"/>
</dbReference>
<feature type="compositionally biased region" description="Basic and acidic residues" evidence="5">
    <location>
        <begin position="238"/>
        <end position="256"/>
    </location>
</feature>
<name>A0A448ZC72_9STRA</name>
<dbReference type="InterPro" id="IPR006571">
    <property type="entry name" value="TLDc_dom"/>
</dbReference>
<feature type="region of interest" description="Disordered" evidence="5">
    <location>
        <begin position="365"/>
        <end position="410"/>
    </location>
</feature>
<feature type="region of interest" description="Disordered" evidence="5">
    <location>
        <begin position="238"/>
        <end position="262"/>
    </location>
</feature>
<feature type="compositionally biased region" description="Basic residues" evidence="5">
    <location>
        <begin position="671"/>
        <end position="682"/>
    </location>
</feature>
<evidence type="ECO:0000256" key="1">
    <source>
        <dbReference type="ARBA" id="ARBA00004173"/>
    </source>
</evidence>
<dbReference type="GO" id="GO:0005739">
    <property type="term" value="C:mitochondrion"/>
    <property type="evidence" value="ECO:0007669"/>
    <property type="project" value="UniProtKB-SubCell"/>
</dbReference>
<feature type="region of interest" description="Disordered" evidence="5">
    <location>
        <begin position="278"/>
        <end position="313"/>
    </location>
</feature>
<feature type="compositionally biased region" description="Basic and acidic residues" evidence="5">
    <location>
        <begin position="153"/>
        <end position="165"/>
    </location>
</feature>
<dbReference type="PANTHER" id="PTHR23354:SF62">
    <property type="entry name" value="MUSTARD, ISOFORM V"/>
    <property type="match status" value="1"/>
</dbReference>
<feature type="compositionally biased region" description="Pro residues" evidence="5">
    <location>
        <begin position="655"/>
        <end position="666"/>
    </location>
</feature>
<feature type="region of interest" description="Disordered" evidence="5">
    <location>
        <begin position="631"/>
        <end position="682"/>
    </location>
</feature>
<dbReference type="PANTHER" id="PTHR23354">
    <property type="entry name" value="NUCLEOLAR PROTEIN 7/ESTROGEN RECEPTOR COACTIVATOR-RELATED"/>
    <property type="match status" value="1"/>
</dbReference>
<dbReference type="Pfam" id="PF07534">
    <property type="entry name" value="TLD"/>
    <property type="match status" value="2"/>
</dbReference>
<feature type="region of interest" description="Disordered" evidence="5">
    <location>
        <begin position="78"/>
        <end position="195"/>
    </location>
</feature>
<evidence type="ECO:0000256" key="2">
    <source>
        <dbReference type="ARBA" id="ARBA00009540"/>
    </source>
</evidence>
<evidence type="ECO:0000256" key="5">
    <source>
        <dbReference type="SAM" id="MobiDB-lite"/>
    </source>
</evidence>
<feature type="compositionally biased region" description="Basic and acidic residues" evidence="5">
    <location>
        <begin position="291"/>
        <end position="300"/>
    </location>
</feature>
<keyword evidence="3" id="KW-0496">Mitochondrion</keyword>
<feature type="region of interest" description="Disordered" evidence="5">
    <location>
        <begin position="507"/>
        <end position="540"/>
    </location>
</feature>
<dbReference type="AlphaFoldDB" id="A0A448ZC72"/>
<feature type="compositionally biased region" description="Low complexity" evidence="5">
    <location>
        <begin position="528"/>
        <end position="540"/>
    </location>
</feature>